<accession>M5BUA6</accession>
<gene>
    <name evidence="3" type="ORF">BN14_04838</name>
</gene>
<dbReference type="PROSITE" id="PS50003">
    <property type="entry name" value="PH_DOMAIN"/>
    <property type="match status" value="1"/>
</dbReference>
<comment type="caution">
    <text evidence="3">The sequence shown here is derived from an EMBL/GenBank/DDBJ whole genome shotgun (WGS) entry which is preliminary data.</text>
</comment>
<feature type="domain" description="PH" evidence="2">
    <location>
        <begin position="80"/>
        <end position="124"/>
    </location>
</feature>
<dbReference type="SUPFAM" id="SSF50729">
    <property type="entry name" value="PH domain-like"/>
    <property type="match status" value="1"/>
</dbReference>
<dbReference type="Gene3D" id="2.30.29.30">
    <property type="entry name" value="Pleckstrin-homology domain (PH domain)/Phosphotyrosine-binding domain (PTB)"/>
    <property type="match status" value="1"/>
</dbReference>
<dbReference type="EMBL" id="CAOJ01007010">
    <property type="protein sequence ID" value="CCO30806.1"/>
    <property type="molecule type" value="Genomic_DNA"/>
</dbReference>
<feature type="compositionally biased region" description="Basic and acidic residues" evidence="1">
    <location>
        <begin position="1"/>
        <end position="12"/>
    </location>
</feature>
<evidence type="ECO:0000256" key="1">
    <source>
        <dbReference type="SAM" id="MobiDB-lite"/>
    </source>
</evidence>
<evidence type="ECO:0000313" key="4">
    <source>
        <dbReference type="Proteomes" id="UP000012065"/>
    </source>
</evidence>
<dbReference type="InterPro" id="IPR001849">
    <property type="entry name" value="PH_domain"/>
</dbReference>
<protein>
    <recommendedName>
        <fullName evidence="2">PH domain-containing protein</fullName>
    </recommendedName>
</protein>
<feature type="region of interest" description="Disordered" evidence="1">
    <location>
        <begin position="1"/>
        <end position="77"/>
    </location>
</feature>
<evidence type="ECO:0000259" key="2">
    <source>
        <dbReference type="PROSITE" id="PS50003"/>
    </source>
</evidence>
<dbReference type="Proteomes" id="UP000012065">
    <property type="component" value="Unassembled WGS sequence"/>
</dbReference>
<name>M5BUA6_THACB</name>
<evidence type="ECO:0000313" key="3">
    <source>
        <dbReference type="EMBL" id="CCO30806.1"/>
    </source>
</evidence>
<sequence>MNDARVRLKELGAETPVPRTPPPGPTITIPAVTQSPTQAPHASSSTPHQVPASPLQHTMSSSDSEPEDEGVAPQPIDPKQIVLQGYLMKCGTHMKNWRKRYFVLTPETLKYGKSHMVSITLLAI</sequence>
<organism evidence="3 4">
    <name type="scientific">Thanatephorus cucumeris (strain AG1-IB / isolate 7/3/14)</name>
    <name type="common">Lettuce bottom rot fungus</name>
    <name type="synonym">Rhizoctonia solani</name>
    <dbReference type="NCBI Taxonomy" id="1108050"/>
    <lineage>
        <taxon>Eukaryota</taxon>
        <taxon>Fungi</taxon>
        <taxon>Dikarya</taxon>
        <taxon>Basidiomycota</taxon>
        <taxon>Agaricomycotina</taxon>
        <taxon>Agaricomycetes</taxon>
        <taxon>Cantharellales</taxon>
        <taxon>Ceratobasidiaceae</taxon>
        <taxon>Rhizoctonia</taxon>
        <taxon>Rhizoctonia solani AG-1</taxon>
    </lineage>
</organism>
<proteinExistence type="predicted"/>
<dbReference type="AlphaFoldDB" id="M5BUA6"/>
<dbReference type="InterPro" id="IPR011993">
    <property type="entry name" value="PH-like_dom_sf"/>
</dbReference>
<reference evidence="3 4" key="1">
    <citation type="journal article" date="2013" name="J. Biotechnol.">
        <title>Establishment and interpretation of the genome sequence of the phytopathogenic fungus Rhizoctonia solani AG1-IB isolate 7/3/14.</title>
        <authorList>
            <person name="Wibberg D.W."/>
            <person name="Jelonek L.J."/>
            <person name="Rupp O.R."/>
            <person name="Hennig M.H."/>
            <person name="Eikmeyer F.E."/>
            <person name="Goesmann A.G."/>
            <person name="Hartmann A.H."/>
            <person name="Borriss R.B."/>
            <person name="Grosch R.G."/>
            <person name="Puehler A.P."/>
            <person name="Schlueter A.S."/>
        </authorList>
    </citation>
    <scope>NUCLEOTIDE SEQUENCE [LARGE SCALE GENOMIC DNA]</scope>
    <source>
        <strain evidence="4">AG1-IB / isolate 7/3/14</strain>
    </source>
</reference>
<feature type="compositionally biased region" description="Polar residues" evidence="1">
    <location>
        <begin position="34"/>
        <end position="48"/>
    </location>
</feature>
<dbReference type="HOGENOM" id="CLU_2005472_0_0_1"/>